<reference evidence="2" key="1">
    <citation type="journal article" date="2023" name="Mol. Biol. Evol.">
        <title>Third-Generation Sequencing Reveals the Adaptive Role of the Epigenome in Three Deep-Sea Polychaetes.</title>
        <authorList>
            <person name="Perez M."/>
            <person name="Aroh O."/>
            <person name="Sun Y."/>
            <person name="Lan Y."/>
            <person name="Juniper S.K."/>
            <person name="Young C.R."/>
            <person name="Angers B."/>
            <person name="Qian P.Y."/>
        </authorList>
    </citation>
    <scope>NUCLEOTIDE SEQUENCE</scope>
    <source>
        <strain evidence="2">P08H-3</strain>
    </source>
</reference>
<sequence>MNVGKEREPKKARNVDVGRLESIVDYEREAENEKDIERQDGTGTASRTDDGSSDNDESVSEAGTLPAISDVGKDENLSQPEFNNNTSSAAAENTTKPWIRNLDE</sequence>
<comment type="caution">
    <text evidence="2">The sequence shown here is derived from an EMBL/GenBank/DDBJ whole genome shotgun (WGS) entry which is preliminary data.</text>
</comment>
<protein>
    <submittedName>
        <fullName evidence="2">Uncharacterized protein</fullName>
    </submittedName>
</protein>
<dbReference type="EMBL" id="JAODUP010002490">
    <property type="protein sequence ID" value="KAK2138740.1"/>
    <property type="molecule type" value="Genomic_DNA"/>
</dbReference>
<feature type="compositionally biased region" description="Basic and acidic residues" evidence="1">
    <location>
        <begin position="25"/>
        <end position="40"/>
    </location>
</feature>
<name>A0AAD9IRJ8_9ANNE</name>
<organism evidence="2 3">
    <name type="scientific">Paralvinella palmiformis</name>
    <dbReference type="NCBI Taxonomy" id="53620"/>
    <lineage>
        <taxon>Eukaryota</taxon>
        <taxon>Metazoa</taxon>
        <taxon>Spiralia</taxon>
        <taxon>Lophotrochozoa</taxon>
        <taxon>Annelida</taxon>
        <taxon>Polychaeta</taxon>
        <taxon>Sedentaria</taxon>
        <taxon>Canalipalpata</taxon>
        <taxon>Terebellida</taxon>
        <taxon>Terebelliformia</taxon>
        <taxon>Alvinellidae</taxon>
        <taxon>Paralvinella</taxon>
    </lineage>
</organism>
<dbReference type="AlphaFoldDB" id="A0AAD9IRJ8"/>
<evidence type="ECO:0000256" key="1">
    <source>
        <dbReference type="SAM" id="MobiDB-lite"/>
    </source>
</evidence>
<feature type="compositionally biased region" description="Basic and acidic residues" evidence="1">
    <location>
        <begin position="1"/>
        <end position="19"/>
    </location>
</feature>
<evidence type="ECO:0000313" key="2">
    <source>
        <dbReference type="EMBL" id="KAK2138740.1"/>
    </source>
</evidence>
<proteinExistence type="predicted"/>
<evidence type="ECO:0000313" key="3">
    <source>
        <dbReference type="Proteomes" id="UP001208570"/>
    </source>
</evidence>
<keyword evidence="3" id="KW-1185">Reference proteome</keyword>
<gene>
    <name evidence="2" type="ORF">LSH36_2475g00004</name>
</gene>
<dbReference type="Proteomes" id="UP001208570">
    <property type="component" value="Unassembled WGS sequence"/>
</dbReference>
<feature type="compositionally biased region" description="Low complexity" evidence="1">
    <location>
        <begin position="83"/>
        <end position="95"/>
    </location>
</feature>
<accession>A0AAD9IRJ8</accession>
<feature type="region of interest" description="Disordered" evidence="1">
    <location>
        <begin position="1"/>
        <end position="104"/>
    </location>
</feature>